<dbReference type="EMBL" id="AYZD01000015">
    <property type="protein sequence ID" value="KRM96305.1"/>
    <property type="molecule type" value="Genomic_DNA"/>
</dbReference>
<dbReference type="InterPro" id="IPR051908">
    <property type="entry name" value="Ribosomal_N-acetyltransferase"/>
</dbReference>
<dbReference type="InterPro" id="IPR000182">
    <property type="entry name" value="GNAT_dom"/>
</dbReference>
<accession>A0A0R2CWV3</accession>
<proteinExistence type="predicted"/>
<dbReference type="Gene3D" id="3.40.630.30">
    <property type="match status" value="1"/>
</dbReference>
<name>A0A0R2CWV3_9LACO</name>
<dbReference type="InterPro" id="IPR016181">
    <property type="entry name" value="Acyl_CoA_acyltransferase"/>
</dbReference>
<organism evidence="2 3">
    <name type="scientific">Liquorilactobacillus aquaticus DSM 21051</name>
    <dbReference type="NCBI Taxonomy" id="1423725"/>
    <lineage>
        <taxon>Bacteria</taxon>
        <taxon>Bacillati</taxon>
        <taxon>Bacillota</taxon>
        <taxon>Bacilli</taxon>
        <taxon>Lactobacillales</taxon>
        <taxon>Lactobacillaceae</taxon>
        <taxon>Liquorilactobacillus</taxon>
    </lineage>
</organism>
<dbReference type="GO" id="GO:0008999">
    <property type="term" value="F:protein-N-terminal-alanine acetyltransferase activity"/>
    <property type="evidence" value="ECO:0007669"/>
    <property type="project" value="TreeGrafter"/>
</dbReference>
<comment type="caution">
    <text evidence="2">The sequence shown here is derived from an EMBL/GenBank/DDBJ whole genome shotgun (WGS) entry which is preliminary data.</text>
</comment>
<reference evidence="2 3" key="1">
    <citation type="journal article" date="2015" name="Genome Announc.">
        <title>Expanding the biotechnology potential of lactobacilli through comparative genomics of 213 strains and associated genera.</title>
        <authorList>
            <person name="Sun Z."/>
            <person name="Harris H.M."/>
            <person name="McCann A."/>
            <person name="Guo C."/>
            <person name="Argimon S."/>
            <person name="Zhang W."/>
            <person name="Yang X."/>
            <person name="Jeffery I.B."/>
            <person name="Cooney J.C."/>
            <person name="Kagawa T.F."/>
            <person name="Liu W."/>
            <person name="Song Y."/>
            <person name="Salvetti E."/>
            <person name="Wrobel A."/>
            <person name="Rasinkangas P."/>
            <person name="Parkhill J."/>
            <person name="Rea M.C."/>
            <person name="O'Sullivan O."/>
            <person name="Ritari J."/>
            <person name="Douillard F.P."/>
            <person name="Paul Ross R."/>
            <person name="Yang R."/>
            <person name="Briner A.E."/>
            <person name="Felis G.E."/>
            <person name="de Vos W.M."/>
            <person name="Barrangou R."/>
            <person name="Klaenhammer T.R."/>
            <person name="Caufield P.W."/>
            <person name="Cui Y."/>
            <person name="Zhang H."/>
            <person name="O'Toole P.W."/>
        </authorList>
    </citation>
    <scope>NUCLEOTIDE SEQUENCE [LARGE SCALE GENOMIC DNA]</scope>
    <source>
        <strain evidence="2 3">DSM 21051</strain>
    </source>
</reference>
<dbReference type="PANTHER" id="PTHR43441:SF12">
    <property type="entry name" value="RIBOSOMAL N-ACETYLTRANSFERASE YDAF-RELATED"/>
    <property type="match status" value="1"/>
</dbReference>
<dbReference type="AlphaFoldDB" id="A0A0R2CWV3"/>
<protein>
    <submittedName>
        <fullName evidence="2">Acetyltransferase</fullName>
    </submittedName>
</protein>
<feature type="domain" description="N-acetyltransferase" evidence="1">
    <location>
        <begin position="11"/>
        <end position="168"/>
    </location>
</feature>
<keyword evidence="2" id="KW-0808">Transferase</keyword>
<dbReference type="SUPFAM" id="SSF55729">
    <property type="entry name" value="Acyl-CoA N-acyltransferases (Nat)"/>
    <property type="match status" value="1"/>
</dbReference>
<gene>
    <name evidence="2" type="ORF">FC19_GL000589</name>
</gene>
<dbReference type="GO" id="GO:0005737">
    <property type="term" value="C:cytoplasm"/>
    <property type="evidence" value="ECO:0007669"/>
    <property type="project" value="TreeGrafter"/>
</dbReference>
<dbReference type="STRING" id="1423725.FC19_GL000589"/>
<dbReference type="Pfam" id="PF13302">
    <property type="entry name" value="Acetyltransf_3"/>
    <property type="match status" value="1"/>
</dbReference>
<dbReference type="PANTHER" id="PTHR43441">
    <property type="entry name" value="RIBOSOMAL-PROTEIN-SERINE ACETYLTRANSFERASE"/>
    <property type="match status" value="1"/>
</dbReference>
<dbReference type="PROSITE" id="PS51186">
    <property type="entry name" value="GNAT"/>
    <property type="match status" value="1"/>
</dbReference>
<evidence type="ECO:0000259" key="1">
    <source>
        <dbReference type="PROSITE" id="PS51186"/>
    </source>
</evidence>
<keyword evidence="3" id="KW-1185">Reference proteome</keyword>
<sequence>MAYKVDSDFFLAIPRPDKDAARLFQLIDMDRVSFRKFLPWVDAIKSYKNEEDFLAKVNINFGKGISLNLVIWYQQEIVGMISFNHLNKLDDSADIGYWLGKNYRRRGLMTKAVKGICNIGFSEYALNRIVIRAAIDNVDSNAVAKKEGFTHEGILRKGEKLLDGYHDENIYSLLQDEWRRMNARET</sequence>
<evidence type="ECO:0000313" key="2">
    <source>
        <dbReference type="EMBL" id="KRM96305.1"/>
    </source>
</evidence>
<dbReference type="Proteomes" id="UP000051015">
    <property type="component" value="Unassembled WGS sequence"/>
</dbReference>
<evidence type="ECO:0000313" key="3">
    <source>
        <dbReference type="Proteomes" id="UP000051015"/>
    </source>
</evidence>
<dbReference type="GO" id="GO:1990189">
    <property type="term" value="F:protein N-terminal-serine acetyltransferase activity"/>
    <property type="evidence" value="ECO:0007669"/>
    <property type="project" value="TreeGrafter"/>
</dbReference>
<dbReference type="PATRIC" id="fig|1423725.3.peg.609"/>